<dbReference type="PANTHER" id="PTHR43464">
    <property type="entry name" value="METHYLTRANSFERASE"/>
    <property type="match status" value="1"/>
</dbReference>
<evidence type="ECO:0000259" key="1">
    <source>
        <dbReference type="Pfam" id="PF08241"/>
    </source>
</evidence>
<keyword evidence="2" id="KW-0808">Transferase</keyword>
<organism evidence="2 3">
    <name type="scientific">Dothidotthia symphoricarpi CBS 119687</name>
    <dbReference type="NCBI Taxonomy" id="1392245"/>
    <lineage>
        <taxon>Eukaryota</taxon>
        <taxon>Fungi</taxon>
        <taxon>Dikarya</taxon>
        <taxon>Ascomycota</taxon>
        <taxon>Pezizomycotina</taxon>
        <taxon>Dothideomycetes</taxon>
        <taxon>Pleosporomycetidae</taxon>
        <taxon>Pleosporales</taxon>
        <taxon>Dothidotthiaceae</taxon>
        <taxon>Dothidotthia</taxon>
    </lineage>
</organism>
<dbReference type="PANTHER" id="PTHR43464:SF23">
    <property type="entry name" value="JUVENILE HORMONE ACID O-METHYLTRANSFERASE"/>
    <property type="match status" value="1"/>
</dbReference>
<dbReference type="InterPro" id="IPR013216">
    <property type="entry name" value="Methyltransf_11"/>
</dbReference>
<dbReference type="OrthoDB" id="66144at2759"/>
<dbReference type="SUPFAM" id="SSF53335">
    <property type="entry name" value="S-adenosyl-L-methionine-dependent methyltransferases"/>
    <property type="match status" value="1"/>
</dbReference>
<dbReference type="RefSeq" id="XP_033525085.1">
    <property type="nucleotide sequence ID" value="XM_033662511.1"/>
</dbReference>
<dbReference type="AlphaFoldDB" id="A0A6A6AHX7"/>
<dbReference type="EMBL" id="ML977503">
    <property type="protein sequence ID" value="KAF2130698.1"/>
    <property type="molecule type" value="Genomic_DNA"/>
</dbReference>
<keyword evidence="2" id="KW-0489">Methyltransferase</keyword>
<reference evidence="2" key="1">
    <citation type="journal article" date="2020" name="Stud. Mycol.">
        <title>101 Dothideomycetes genomes: a test case for predicting lifestyles and emergence of pathogens.</title>
        <authorList>
            <person name="Haridas S."/>
            <person name="Albert R."/>
            <person name="Binder M."/>
            <person name="Bloem J."/>
            <person name="Labutti K."/>
            <person name="Salamov A."/>
            <person name="Andreopoulos B."/>
            <person name="Baker S."/>
            <person name="Barry K."/>
            <person name="Bills G."/>
            <person name="Bluhm B."/>
            <person name="Cannon C."/>
            <person name="Castanera R."/>
            <person name="Culley D."/>
            <person name="Daum C."/>
            <person name="Ezra D."/>
            <person name="Gonzalez J."/>
            <person name="Henrissat B."/>
            <person name="Kuo A."/>
            <person name="Liang C."/>
            <person name="Lipzen A."/>
            <person name="Lutzoni F."/>
            <person name="Magnuson J."/>
            <person name="Mondo S."/>
            <person name="Nolan M."/>
            <person name="Ohm R."/>
            <person name="Pangilinan J."/>
            <person name="Park H.-J."/>
            <person name="Ramirez L."/>
            <person name="Alfaro M."/>
            <person name="Sun H."/>
            <person name="Tritt A."/>
            <person name="Yoshinaga Y."/>
            <person name="Zwiers L.-H."/>
            <person name="Turgeon B."/>
            <person name="Goodwin S."/>
            <person name="Spatafora J."/>
            <person name="Crous P."/>
            <person name="Grigoriev I."/>
        </authorList>
    </citation>
    <scope>NUCLEOTIDE SEQUENCE</scope>
    <source>
        <strain evidence="2">CBS 119687</strain>
    </source>
</reference>
<accession>A0A6A6AHX7</accession>
<sequence length="240" mass="25674">MNTAQRFRLSIFVPKSTQSPGSITSNTMSRATQLSQARASVDSKQCMSIYEKWASTYNDDLAESTGNYVAPVLAAQAALRFGSDNPAKAVILDAGCGTGLVGQALSRGGATIIDGVDLSPHMLKVAEKTGAYQNLTVGDLTQPIDALEDFYDIVMCVGTFTHGHVGPDPALREFVRVAKRGGLIVATIIDELWVSGGFKAEVEKLEAEDLIRVVSMELEDYVKGRGDKATLVILEKNSTA</sequence>
<dbReference type="InterPro" id="IPR029063">
    <property type="entry name" value="SAM-dependent_MTases_sf"/>
</dbReference>
<dbReference type="GeneID" id="54402943"/>
<keyword evidence="3" id="KW-1185">Reference proteome</keyword>
<proteinExistence type="predicted"/>
<dbReference type="Proteomes" id="UP000799771">
    <property type="component" value="Unassembled WGS sequence"/>
</dbReference>
<gene>
    <name evidence="2" type="ORF">P153DRAFT_203501</name>
</gene>
<name>A0A6A6AHX7_9PLEO</name>
<dbReference type="GO" id="GO:0032259">
    <property type="term" value="P:methylation"/>
    <property type="evidence" value="ECO:0007669"/>
    <property type="project" value="UniProtKB-KW"/>
</dbReference>
<protein>
    <submittedName>
        <fullName evidence="2">S-adenosyl-L-methionine-dependent methyltransferase</fullName>
    </submittedName>
</protein>
<dbReference type="CDD" id="cd02440">
    <property type="entry name" value="AdoMet_MTases"/>
    <property type="match status" value="1"/>
</dbReference>
<evidence type="ECO:0000313" key="3">
    <source>
        <dbReference type="Proteomes" id="UP000799771"/>
    </source>
</evidence>
<dbReference type="Pfam" id="PF08241">
    <property type="entry name" value="Methyltransf_11"/>
    <property type="match status" value="1"/>
</dbReference>
<evidence type="ECO:0000313" key="2">
    <source>
        <dbReference type="EMBL" id="KAF2130698.1"/>
    </source>
</evidence>
<dbReference type="Gene3D" id="3.40.50.150">
    <property type="entry name" value="Vaccinia Virus protein VP39"/>
    <property type="match status" value="1"/>
</dbReference>
<dbReference type="GO" id="GO:0010420">
    <property type="term" value="F:polyprenyldihydroxybenzoate methyltransferase activity"/>
    <property type="evidence" value="ECO:0007669"/>
    <property type="project" value="TreeGrafter"/>
</dbReference>
<feature type="domain" description="Methyltransferase type 11" evidence="1">
    <location>
        <begin position="92"/>
        <end position="185"/>
    </location>
</feature>